<evidence type="ECO:0000256" key="4">
    <source>
        <dbReference type="ARBA" id="ARBA00023186"/>
    </source>
</evidence>
<keyword evidence="7" id="KW-1185">Reference proteome</keyword>
<evidence type="ECO:0000313" key="6">
    <source>
        <dbReference type="EMBL" id="GAA2049650.1"/>
    </source>
</evidence>
<protein>
    <submittedName>
        <fullName evidence="6">HSP90 family protein</fullName>
    </submittedName>
</protein>
<name>A0ABN2V388_9ACTN</name>
<feature type="compositionally biased region" description="Gly residues" evidence="5">
    <location>
        <begin position="610"/>
        <end position="634"/>
    </location>
</feature>
<comment type="similarity">
    <text evidence="1">Belongs to the heat shock protein 90 family.</text>
</comment>
<sequence>MSTDSGHTFQVDLRGLVDLLSHHLYSSPKVYLRELMQNAVDAITARRLLDPAAPARITIRTGVDGGIRVEDSGVGLTEADVHTFLATIGRSSKRAADGGLDVSAARQDFIGQFGIGLLACFVVADEITVVSRSARDAGAPAVEWRGRSDGTYRIKTLPAGSVPQPGTTVTLVPRADGSEWLEPGRVLRLARHFGSLLRYDVEVVDKFGDVAKVNDTPAVWDRPYGSPLARRQALAGYAKAVFDFTPLDTIDLDIPLVGLKGVAFVLPTPVHPTKHSGHRVHLKGMLLSDQAQELVPDWAFFVSCVVDTTGLRPTASREALYEDETLAAVRDAIGERIREWLVGLAASDLALLRRFLDVHHLAVKALARYDDRLLALLLPWLPFETTDGNVSLDEFARAHPVVLVTQSVEEFRQVAPIAAAAGLGVVNGGYVYDRELVLRLPEIRPGTTVADLDPETVSAHLDTVDPAAELAAAAFLARARAVCDKFDTDVALRAFQPVGVPAMLVDNREARHERRRAELSADADELWAGILGSLGSTAPRAQLIVNHLNPLIRKIADIGDAALSETAIEALYGQALLLSRRPLRPADHALLNKSFIGLLEFAAHAATPGPGAGRPNGGSGGSGDNPGAGGGAGNTGTDTWGDV</sequence>
<keyword evidence="4" id="KW-0143">Chaperone</keyword>
<organism evidence="6 7">
    <name type="scientific">Catenulispora yoronensis</name>
    <dbReference type="NCBI Taxonomy" id="450799"/>
    <lineage>
        <taxon>Bacteria</taxon>
        <taxon>Bacillati</taxon>
        <taxon>Actinomycetota</taxon>
        <taxon>Actinomycetes</taxon>
        <taxon>Catenulisporales</taxon>
        <taxon>Catenulisporaceae</taxon>
        <taxon>Catenulispora</taxon>
    </lineage>
</organism>
<dbReference type="InterPro" id="IPR001404">
    <property type="entry name" value="Hsp90_fam"/>
</dbReference>
<dbReference type="NCBIfam" id="NF010683">
    <property type="entry name" value="PRK14083.1"/>
    <property type="match status" value="1"/>
</dbReference>
<proteinExistence type="inferred from homology"/>
<keyword evidence="2" id="KW-0547">Nucleotide-binding</keyword>
<evidence type="ECO:0000256" key="2">
    <source>
        <dbReference type="ARBA" id="ARBA00022741"/>
    </source>
</evidence>
<reference evidence="6 7" key="1">
    <citation type="journal article" date="2019" name="Int. J. Syst. Evol. Microbiol.">
        <title>The Global Catalogue of Microorganisms (GCM) 10K type strain sequencing project: providing services to taxonomists for standard genome sequencing and annotation.</title>
        <authorList>
            <consortium name="The Broad Institute Genomics Platform"/>
            <consortium name="The Broad Institute Genome Sequencing Center for Infectious Disease"/>
            <person name="Wu L."/>
            <person name="Ma J."/>
        </authorList>
    </citation>
    <scope>NUCLEOTIDE SEQUENCE [LARGE SCALE GENOMIC DNA]</scope>
    <source>
        <strain evidence="6 7">JCM 16014</strain>
    </source>
</reference>
<dbReference type="PANTHER" id="PTHR11528">
    <property type="entry name" value="HEAT SHOCK PROTEIN 90 FAMILY MEMBER"/>
    <property type="match status" value="1"/>
</dbReference>
<dbReference type="RefSeq" id="WP_344669475.1">
    <property type="nucleotide sequence ID" value="NZ_BAAAQN010000047.1"/>
</dbReference>
<dbReference type="PIRSF" id="PIRSF002583">
    <property type="entry name" value="Hsp90"/>
    <property type="match status" value="1"/>
</dbReference>
<evidence type="ECO:0000256" key="3">
    <source>
        <dbReference type="ARBA" id="ARBA00022840"/>
    </source>
</evidence>
<dbReference type="InterPro" id="IPR036890">
    <property type="entry name" value="HATPase_C_sf"/>
</dbReference>
<dbReference type="InterPro" id="IPR020575">
    <property type="entry name" value="Hsp90_N"/>
</dbReference>
<dbReference type="SUPFAM" id="SSF55874">
    <property type="entry name" value="ATPase domain of HSP90 chaperone/DNA topoisomerase II/histidine kinase"/>
    <property type="match status" value="1"/>
</dbReference>
<evidence type="ECO:0000256" key="1">
    <source>
        <dbReference type="ARBA" id="ARBA00008239"/>
    </source>
</evidence>
<evidence type="ECO:0000256" key="5">
    <source>
        <dbReference type="SAM" id="MobiDB-lite"/>
    </source>
</evidence>
<dbReference type="PRINTS" id="PR00775">
    <property type="entry name" value="HEATSHOCK90"/>
</dbReference>
<dbReference type="Proteomes" id="UP001500751">
    <property type="component" value="Unassembled WGS sequence"/>
</dbReference>
<dbReference type="Gene3D" id="3.30.230.80">
    <property type="match status" value="1"/>
</dbReference>
<dbReference type="SUPFAM" id="SSF54211">
    <property type="entry name" value="Ribosomal protein S5 domain 2-like"/>
    <property type="match status" value="1"/>
</dbReference>
<feature type="region of interest" description="Disordered" evidence="5">
    <location>
        <begin position="609"/>
        <end position="643"/>
    </location>
</feature>
<comment type="caution">
    <text evidence="6">The sequence shown here is derived from an EMBL/GenBank/DDBJ whole genome shotgun (WGS) entry which is preliminary data.</text>
</comment>
<accession>A0ABN2V388</accession>
<evidence type="ECO:0000313" key="7">
    <source>
        <dbReference type="Proteomes" id="UP001500751"/>
    </source>
</evidence>
<dbReference type="InterPro" id="IPR020568">
    <property type="entry name" value="Ribosomal_Su5_D2-typ_SF"/>
</dbReference>
<dbReference type="EMBL" id="BAAAQN010000047">
    <property type="protein sequence ID" value="GAA2049650.1"/>
    <property type="molecule type" value="Genomic_DNA"/>
</dbReference>
<keyword evidence="3" id="KW-0067">ATP-binding</keyword>
<dbReference type="Gene3D" id="3.30.565.10">
    <property type="entry name" value="Histidine kinase-like ATPase, C-terminal domain"/>
    <property type="match status" value="1"/>
</dbReference>
<dbReference type="Pfam" id="PF13589">
    <property type="entry name" value="HATPase_c_3"/>
    <property type="match status" value="1"/>
</dbReference>
<gene>
    <name evidence="6" type="ORF">GCM10009839_64630</name>
</gene>